<protein>
    <submittedName>
        <fullName evidence="3">15271_t:CDS:1</fullName>
    </submittedName>
</protein>
<proteinExistence type="inferred from homology"/>
<dbReference type="OrthoDB" id="185373at2759"/>
<dbReference type="InterPro" id="IPR050872">
    <property type="entry name" value="PPR_P_subfamily"/>
</dbReference>
<feature type="repeat" description="PPR" evidence="2">
    <location>
        <begin position="659"/>
        <end position="693"/>
    </location>
</feature>
<comment type="caution">
    <text evidence="3">The sequence shown here is derived from an EMBL/GenBank/DDBJ whole genome shotgun (WGS) entry which is preliminary data.</text>
</comment>
<feature type="repeat" description="PPR" evidence="2">
    <location>
        <begin position="344"/>
        <end position="378"/>
    </location>
</feature>
<evidence type="ECO:0000313" key="3">
    <source>
        <dbReference type="EMBL" id="CAG8594864.1"/>
    </source>
</evidence>
<feature type="repeat" description="PPR" evidence="2">
    <location>
        <begin position="449"/>
        <end position="483"/>
    </location>
</feature>
<sequence length="1025" mass="118932">MLCHSTLLNPRSFEGTVKGTRYFAILALLCLPFNSLARRNVYAKSIRATRSTLCIITQEQKEIINEQNKKPFYNWRPRSPIDYSFKFVIPSSLHDKTRNWVPKKNEGKNISTTLFRKAIQTNCFTKIWSTYKSLVESGDLKYTEIRLINRLMRAVKEFDNDPASRLEYFQLIHKDMEQAGIKKTQEQQNYLIEAYLNNDMIDKARVVFDEMNKWEYFGKRPVGKLAFCNAFNMMINAYGMRSYKLEKEGKPGTKSEDLREVTKLFTLMHEKNLTPNGTTKTILKNIFRCHFDDNAISWIRELRKKGIVDAGLEKEILIILLEHHNLKEAIRTFGDMKARNLAPDVYSYIPLIHQLAQHGKVEESLKLIEEMKERNIPLNTVAYNVLIGVYNMTSNYEQAGQLIESMLKQNIEPNIRTFGQLINIYAKTGKSDLALQVLKMMTKFGIQPNEYIYTSMIELFANLSDIQSMENVFRRMVDSGISPKEVTYYILLMGYGRVQDLNKSFQTCRLMIKSGIEPNVRTYNALISLFAQKGDTTGAHLLFHEMQQFGISPDVYTYTSLINAYVNSSNIRGAESLFSEMKKGRIKPLTTTYNVLMSYYVGQKDLYQVQQIFDEMITERVQPDNFTYCCLMDGFCSQNDLESAVTIMNNMQNNKMKPDVQMYTVLIHAYMRNGNFSQAKRLYEDMIQNDVYPTFVTYAILIDGHARIGELDFARKLLSELISQSTKETVNQTVYKDKTILNPDIFTPLMDAYAKQGQTEAAWAIFEEMITLGVKHNLHVYTILMSAYYRGRNYEAVWKMWKVMSKNITSSSIFSTNSKIYEQLKNLDLIESQKNEKDSSMTLAESKWSSSLLISFGLLYSSISIIQPPPNQAVSIMIETLTAAKKFKAIELEWRRLDKGDFEFDCVNYNHYIQSLIISGKIKLACKLLDEHLIKGWERGLALSNIYKEKFSIQSIKYRQELLKTSSKFYPHKKTLLLLAKYFENINFEINQGKNVKKHLQNLKEFEDEFPEILAPILFFNNNFS</sequence>
<dbReference type="InterPro" id="IPR002885">
    <property type="entry name" value="PPR_rpt"/>
</dbReference>
<dbReference type="NCBIfam" id="TIGR00756">
    <property type="entry name" value="PPR"/>
    <property type="match status" value="11"/>
</dbReference>
<feature type="repeat" description="PPR" evidence="2">
    <location>
        <begin position="379"/>
        <end position="413"/>
    </location>
</feature>
<dbReference type="PANTHER" id="PTHR46128">
    <property type="entry name" value="MITOCHONDRIAL GROUP I INTRON SPLICING FACTOR CCM1"/>
    <property type="match status" value="1"/>
</dbReference>
<gene>
    <name evidence="3" type="ORF">FCALED_LOCUS8287</name>
</gene>
<evidence type="ECO:0000256" key="1">
    <source>
        <dbReference type="ARBA" id="ARBA00007626"/>
    </source>
</evidence>
<keyword evidence="4" id="KW-1185">Reference proteome</keyword>
<dbReference type="Pfam" id="PF13041">
    <property type="entry name" value="PPR_2"/>
    <property type="match status" value="2"/>
</dbReference>
<feature type="repeat" description="PPR" evidence="2">
    <location>
        <begin position="484"/>
        <end position="518"/>
    </location>
</feature>
<dbReference type="Proteomes" id="UP000789570">
    <property type="component" value="Unassembled WGS sequence"/>
</dbReference>
<dbReference type="PROSITE" id="PS51375">
    <property type="entry name" value="PPR"/>
    <property type="match status" value="11"/>
</dbReference>
<comment type="similarity">
    <text evidence="1">Belongs to the PPR family. P subfamily.</text>
</comment>
<evidence type="ECO:0000256" key="2">
    <source>
        <dbReference type="PROSITE-ProRule" id="PRU00708"/>
    </source>
</evidence>
<dbReference type="SUPFAM" id="SSF48452">
    <property type="entry name" value="TPR-like"/>
    <property type="match status" value="2"/>
</dbReference>
<accession>A0A9N9CAD4</accession>
<dbReference type="Pfam" id="PF13812">
    <property type="entry name" value="PPR_3"/>
    <property type="match status" value="4"/>
</dbReference>
<dbReference type="PANTHER" id="PTHR46128:SF329">
    <property type="entry name" value="MITOCHONDRIAL GROUP I INTRON SPLICING FACTOR DMR1"/>
    <property type="match status" value="1"/>
</dbReference>
<feature type="repeat" description="PPR" evidence="2">
    <location>
        <begin position="742"/>
        <end position="776"/>
    </location>
</feature>
<dbReference type="Pfam" id="PF01535">
    <property type="entry name" value="PPR"/>
    <property type="match status" value="1"/>
</dbReference>
<feature type="repeat" description="PPR" evidence="2">
    <location>
        <begin position="554"/>
        <end position="588"/>
    </location>
</feature>
<dbReference type="EMBL" id="CAJVPQ010002378">
    <property type="protein sequence ID" value="CAG8594864.1"/>
    <property type="molecule type" value="Genomic_DNA"/>
</dbReference>
<dbReference type="AlphaFoldDB" id="A0A9N9CAD4"/>
<feature type="repeat" description="PPR" evidence="2">
    <location>
        <begin position="414"/>
        <end position="448"/>
    </location>
</feature>
<feature type="repeat" description="PPR" evidence="2">
    <location>
        <begin position="519"/>
        <end position="553"/>
    </location>
</feature>
<feature type="repeat" description="PPR" evidence="2">
    <location>
        <begin position="589"/>
        <end position="623"/>
    </location>
</feature>
<reference evidence="3" key="1">
    <citation type="submission" date="2021-06" db="EMBL/GenBank/DDBJ databases">
        <authorList>
            <person name="Kallberg Y."/>
            <person name="Tangrot J."/>
            <person name="Rosling A."/>
        </authorList>
    </citation>
    <scope>NUCLEOTIDE SEQUENCE</scope>
    <source>
        <strain evidence="3">UK204</strain>
    </source>
</reference>
<dbReference type="InterPro" id="IPR011990">
    <property type="entry name" value="TPR-like_helical_dom_sf"/>
</dbReference>
<dbReference type="Pfam" id="PF12854">
    <property type="entry name" value="PPR_1"/>
    <property type="match status" value="1"/>
</dbReference>
<feature type="repeat" description="PPR" evidence="2">
    <location>
        <begin position="624"/>
        <end position="658"/>
    </location>
</feature>
<name>A0A9N9CAD4_9GLOM</name>
<evidence type="ECO:0000313" key="4">
    <source>
        <dbReference type="Proteomes" id="UP000789570"/>
    </source>
</evidence>
<dbReference type="Gene3D" id="1.25.40.10">
    <property type="entry name" value="Tetratricopeptide repeat domain"/>
    <property type="match status" value="6"/>
</dbReference>
<organism evidence="3 4">
    <name type="scientific">Funneliformis caledonium</name>
    <dbReference type="NCBI Taxonomy" id="1117310"/>
    <lineage>
        <taxon>Eukaryota</taxon>
        <taxon>Fungi</taxon>
        <taxon>Fungi incertae sedis</taxon>
        <taxon>Mucoromycota</taxon>
        <taxon>Glomeromycotina</taxon>
        <taxon>Glomeromycetes</taxon>
        <taxon>Glomerales</taxon>
        <taxon>Glomeraceae</taxon>
        <taxon>Funneliformis</taxon>
    </lineage>
</organism>